<accession>A0A8D8T4Z6</accession>
<evidence type="ECO:0000313" key="1">
    <source>
        <dbReference type="EMBL" id="CAG6680446.1"/>
    </source>
</evidence>
<reference evidence="1" key="1">
    <citation type="submission" date="2021-05" db="EMBL/GenBank/DDBJ databases">
        <authorList>
            <person name="Alioto T."/>
            <person name="Alioto T."/>
            <person name="Gomez Garrido J."/>
        </authorList>
    </citation>
    <scope>NUCLEOTIDE SEQUENCE</scope>
</reference>
<organism evidence="1">
    <name type="scientific">Cacopsylla melanoneura</name>
    <dbReference type="NCBI Taxonomy" id="428564"/>
    <lineage>
        <taxon>Eukaryota</taxon>
        <taxon>Metazoa</taxon>
        <taxon>Ecdysozoa</taxon>
        <taxon>Arthropoda</taxon>
        <taxon>Hexapoda</taxon>
        <taxon>Insecta</taxon>
        <taxon>Pterygota</taxon>
        <taxon>Neoptera</taxon>
        <taxon>Paraneoptera</taxon>
        <taxon>Hemiptera</taxon>
        <taxon>Sternorrhyncha</taxon>
        <taxon>Psylloidea</taxon>
        <taxon>Psyllidae</taxon>
        <taxon>Psyllinae</taxon>
        <taxon>Cacopsylla</taxon>
    </lineage>
</organism>
<dbReference type="EMBL" id="HBUF01252231">
    <property type="protein sequence ID" value="CAG6680446.1"/>
    <property type="molecule type" value="Transcribed_RNA"/>
</dbReference>
<proteinExistence type="predicted"/>
<name>A0A8D8T4Z6_9HEMI</name>
<protein>
    <submittedName>
        <fullName evidence="1">Uncharacterized protein</fullName>
    </submittedName>
</protein>
<sequence>MYCLYLLFNTVMLQLECIRYSVSTHICAHTLMSTYVCSRHNYISYMIYLRPFAFRSYVSQIKMLFVSFFLPRSKELVILYERSLNIFSKKNLKKSASLLINLKLLCS</sequence>
<dbReference type="AlphaFoldDB" id="A0A8D8T4Z6"/>